<proteinExistence type="predicted"/>
<dbReference type="AlphaFoldDB" id="A0A915CXT1"/>
<protein>
    <submittedName>
        <fullName evidence="2">Uncharacterized protein</fullName>
    </submittedName>
</protein>
<keyword evidence="1" id="KW-1185">Reference proteome</keyword>
<dbReference type="Proteomes" id="UP000887574">
    <property type="component" value="Unplaced"/>
</dbReference>
<dbReference type="WBParaSite" id="jg13805">
    <property type="protein sequence ID" value="jg13805"/>
    <property type="gene ID" value="jg13805"/>
</dbReference>
<reference evidence="2" key="1">
    <citation type="submission" date="2022-11" db="UniProtKB">
        <authorList>
            <consortium name="WormBaseParasite"/>
        </authorList>
    </citation>
    <scope>IDENTIFICATION</scope>
</reference>
<name>A0A915CXT1_9BILA</name>
<sequence>MNSADSLIALGYSTDDAQEITKALEVLNKHNIPIPRSDTIFKRIVKKQQEDAAKKQKHEEQQTSNGYARVVSSGNGFRDVGIHPALNEGGLYLLSVINRQGNCRITELDRSVSGLRVLRLTGTHKDIEKTRKKLCAFIYKCLHTKSSLHPDVLNSLLQ</sequence>
<organism evidence="1 2">
    <name type="scientific">Ditylenchus dipsaci</name>
    <dbReference type="NCBI Taxonomy" id="166011"/>
    <lineage>
        <taxon>Eukaryota</taxon>
        <taxon>Metazoa</taxon>
        <taxon>Ecdysozoa</taxon>
        <taxon>Nematoda</taxon>
        <taxon>Chromadorea</taxon>
        <taxon>Rhabditida</taxon>
        <taxon>Tylenchina</taxon>
        <taxon>Tylenchomorpha</taxon>
        <taxon>Sphaerularioidea</taxon>
        <taxon>Anguinidae</taxon>
        <taxon>Anguininae</taxon>
        <taxon>Ditylenchus</taxon>
    </lineage>
</organism>
<accession>A0A915CXT1</accession>
<evidence type="ECO:0000313" key="1">
    <source>
        <dbReference type="Proteomes" id="UP000887574"/>
    </source>
</evidence>
<evidence type="ECO:0000313" key="2">
    <source>
        <dbReference type="WBParaSite" id="jg13805"/>
    </source>
</evidence>